<name>A0A382CM19_9ZZZZ</name>
<reference evidence="1" key="1">
    <citation type="submission" date="2018-05" db="EMBL/GenBank/DDBJ databases">
        <authorList>
            <person name="Lanie J.A."/>
            <person name="Ng W.-L."/>
            <person name="Kazmierczak K.M."/>
            <person name="Andrzejewski T.M."/>
            <person name="Davidsen T.M."/>
            <person name="Wayne K.J."/>
            <person name="Tettelin H."/>
            <person name="Glass J.I."/>
            <person name="Rusch D."/>
            <person name="Podicherti R."/>
            <person name="Tsui H.-C.T."/>
            <person name="Winkler M.E."/>
        </authorList>
    </citation>
    <scope>NUCLEOTIDE SEQUENCE</scope>
</reference>
<dbReference type="EMBL" id="UINC01035042">
    <property type="protein sequence ID" value="SVB26812.1"/>
    <property type="molecule type" value="Genomic_DNA"/>
</dbReference>
<gene>
    <name evidence="1" type="ORF">METZ01_LOCUS179666</name>
</gene>
<organism evidence="1">
    <name type="scientific">marine metagenome</name>
    <dbReference type="NCBI Taxonomy" id="408172"/>
    <lineage>
        <taxon>unclassified sequences</taxon>
        <taxon>metagenomes</taxon>
        <taxon>ecological metagenomes</taxon>
    </lineage>
</organism>
<protein>
    <submittedName>
        <fullName evidence="1">Uncharacterized protein</fullName>
    </submittedName>
</protein>
<sequence length="134" mass="13900">VSRLSLATSLRPASVIWVLRNERSVNCSKSALVSSPVGFSSFLRISCSTMTFCGLPGSETHATSSFAFAAAFASAAALASATALASAAALALALVACSSFDSPHPTKPITTATIIRMVFCTPHTLRLPPRLLKD</sequence>
<proteinExistence type="predicted"/>
<feature type="non-terminal residue" evidence="1">
    <location>
        <position position="1"/>
    </location>
</feature>
<accession>A0A382CM19</accession>
<evidence type="ECO:0000313" key="1">
    <source>
        <dbReference type="EMBL" id="SVB26812.1"/>
    </source>
</evidence>
<dbReference type="AlphaFoldDB" id="A0A382CM19"/>